<evidence type="ECO:0000313" key="2">
    <source>
        <dbReference type="Proteomes" id="UP001257659"/>
    </source>
</evidence>
<dbReference type="Proteomes" id="UP001257659">
    <property type="component" value="Unassembled WGS sequence"/>
</dbReference>
<keyword evidence="2" id="KW-1185">Reference proteome</keyword>
<comment type="caution">
    <text evidence="1">The sequence shown here is derived from an EMBL/GenBank/DDBJ whole genome shotgun (WGS) entry which is preliminary data.</text>
</comment>
<dbReference type="EMBL" id="JAVDQA010000008">
    <property type="protein sequence ID" value="MDR6301818.1"/>
    <property type="molecule type" value="Genomic_DNA"/>
</dbReference>
<evidence type="ECO:0000313" key="1">
    <source>
        <dbReference type="EMBL" id="MDR6301818.1"/>
    </source>
</evidence>
<dbReference type="RefSeq" id="WP_309729602.1">
    <property type="nucleotide sequence ID" value="NZ_JAVDQA010000008.1"/>
</dbReference>
<reference evidence="1 2" key="1">
    <citation type="submission" date="2023-07" db="EMBL/GenBank/DDBJ databases">
        <title>Genomic Encyclopedia of Type Strains, Phase IV (KMG-IV): sequencing the most valuable type-strain genomes for metagenomic binning, comparative biology and taxonomic classification.</title>
        <authorList>
            <person name="Goeker M."/>
        </authorList>
    </citation>
    <scope>NUCLEOTIDE SEQUENCE [LARGE SCALE GENOMIC DNA]</scope>
    <source>
        <strain evidence="1 2">DSM 102814</strain>
    </source>
</reference>
<proteinExistence type="predicted"/>
<gene>
    <name evidence="1" type="ORF">GGR31_002490</name>
</gene>
<sequence length="247" mass="28602">MAYLNEKNQLVGRVGNLIFRIVKGKVIVQARPDYTQLKQTKSTQKSALDFGTASKITNKLNSGLQEIVQAYHSPEMYNRMRSKILQAMRTHTALPLGEKNLWEGTPELLEGFEFNRESQYKDFSDLWLVNWQVDAQNKIHFTQKSFIPRTQLHWLPYTGRIGIGYWIGAFQQKDYKPCQQQLLTLEVSPNYTEVPVHNFVSTSFPSNTLIIVITTLLYYKQDPVLGDILLNHKQCHPARILKVFKVE</sequence>
<protein>
    <submittedName>
        <fullName evidence="1">Uncharacterized protein</fullName>
    </submittedName>
</protein>
<name>A0ABU1K879_9FLAO</name>
<organism evidence="1 2">
    <name type="scientific">Mesonia maritima</name>
    <dbReference type="NCBI Taxonomy" id="1793873"/>
    <lineage>
        <taxon>Bacteria</taxon>
        <taxon>Pseudomonadati</taxon>
        <taxon>Bacteroidota</taxon>
        <taxon>Flavobacteriia</taxon>
        <taxon>Flavobacteriales</taxon>
        <taxon>Flavobacteriaceae</taxon>
        <taxon>Mesonia</taxon>
    </lineage>
</organism>
<accession>A0ABU1K879</accession>